<dbReference type="SUPFAM" id="SSF48403">
    <property type="entry name" value="Ankyrin repeat"/>
    <property type="match status" value="3"/>
</dbReference>
<sequence length="1673" mass="189960">MNKTKPSGVVKKKSARRTGFMSSLINVPKILNFKNSLGESESGDELESVECDLSGKTYENKCFKKKSTIEGDNPLTYISVEKSIWNEMRLCGGRTNLLGDKNITKDNVKSKCNEASQTEKNIILLWCALHKGWYLFEQLIALGSDPCYFEKAHGLSALHVCAFVGCVPGTHFMIKCVKNVNVINKWYSALHCAAIGKKTETAKLLLDNGAKLNSMANGPSYETPLYMAVEADAVDCVQLFVNRGAELHQEGKLSNVSPFFRAAELGHSRCLEVMLKTKKISCSKVRKSDSGNTVLHVAAENGNSDCIETILREDVNPNLTNNNCQTPLHLAVKTNSSRCVEVLLHKGKADPNLKDSNSKTALHAAVELVSDSRRDILNVLLRYGADVNATDLHGFTPLHTAALNELTQSVLILISHGADMSIKSKLGITAFGLVARKTPAALSVIKDKLSEFITLVHEPESLNDIEIQFNFKLGLHHPKEYSLLNTFIEEGQQDILLHPFCMAFLYVTWCRIRRCYYGMIFVTFMFSLSFLFYLLTALAQDCARRAVDAHLKNQTAPCYEDSFLNNILSNSPLALETQWYILLYFAVCLLYRKIYGLRGYLSFKDYFANIGNIFEWISIASVLLISFLYTGKVELWQIHLGAFALMFAWTNMMFLVGQLPMFGPYVEMFHKVLSEFFKLLLVYSSLLVGYTISFCIFFPNTAAFANPIIGFLTVLVMMTGDMNFDILLDHNNEQSSSYLAKPGAQIMYTFFLVFVSIVLMNLLMGIAVHDIQGLQKTADLNRLIRQTKLSSYIELSHYNQNKCIKCPMEMFRFVPKPYIGILKVKPLDPLENKLPKDILQAAYKLVKRRHSPITLSNQMSDAALNWKKLLRRTEYDLKNRNPMNQLFNKLEGCNWSDLIPRHRLDIFSVWSIEMKVVRSAKTTFKVSNKNRRSRNLLVGNKQVHRKRKQKELKNVELESFGQIYQNKGFKTISYGGENSHFDFSLLKFNLLSLMGHYGKNLKVLYKILRNEVNHQRFLSEINLNNITEDELNVILLCSAFMKKWELFEELIKQGADLTYSEPNYGFTALHLVAFNGCVDGANFLCQKMNVNIIKKHYSPLHLAALTNNSDVAEVLLDYGARINSLNCGPGYETPLHLAIRSNAFNCVELLAKQGAIIYERGKLSDLSPLFLAIELGRTKCLKIILRYNRDIAAMAKKQFDGNTALHLAALSDQFYCLQILLEYGLNPNIRNNKKETALHVAVKHNSCCSVKILLEYMADPNLSDYRKRSPLHHAVESMTSSRRHIVKLLIANGANVNATDEDGFSPLHIAALNRLPEYAAFLVEHGADLTIKCRSQATAFGIMSSRTPSAIEALYSRLDSSISEIPNREHLIHTEMQFDFKSSLHHPHEYELLNTFILEGRPDILLHPLCAWATLSSWTNLMFVIGQLPVFGCYVEMLQKVQNTFYKIFMTFAFFLIGYLACLCIFLPNYRAFIDISMGFTSVLVLMVGDLNYANLLNHQHLTHFSKISTYLISASFLIFITIIVMNLLIGISIDDIDSLERNAELAKIVAQLKLCLYIERSYFNRSYIFKLLFKFLRMKPKPYIGQLNIKPLDPSECQLPKHIIQQAYNIVKNQKIQVNNHSTLQYTLSMNNNDESDSNILKDIEHQIEDNLKLCSILRNDISDCKLILKRK</sequence>
<evidence type="ECO:0000313" key="15">
    <source>
        <dbReference type="EMBL" id="KAF7278422.1"/>
    </source>
</evidence>
<dbReference type="SMART" id="SM00248">
    <property type="entry name" value="ANK"/>
    <property type="match status" value="18"/>
</dbReference>
<evidence type="ECO:0000256" key="13">
    <source>
        <dbReference type="SAM" id="Phobius"/>
    </source>
</evidence>
<keyword evidence="10" id="KW-0325">Glycoprotein</keyword>
<evidence type="ECO:0000256" key="2">
    <source>
        <dbReference type="ARBA" id="ARBA00022448"/>
    </source>
</evidence>
<feature type="repeat" description="ANK" evidence="12">
    <location>
        <begin position="290"/>
        <end position="322"/>
    </location>
</feature>
<keyword evidence="7 12" id="KW-0040">ANK repeat</keyword>
<dbReference type="Pfam" id="PF00023">
    <property type="entry name" value="Ank"/>
    <property type="match status" value="1"/>
</dbReference>
<dbReference type="PROSITE" id="PS50297">
    <property type="entry name" value="ANK_REP_REGION"/>
    <property type="match status" value="11"/>
</dbReference>
<protein>
    <recommendedName>
        <fullName evidence="14">Ion transport domain-containing protein</fullName>
    </recommendedName>
</protein>
<feature type="repeat" description="ANK" evidence="12">
    <location>
        <begin position="1266"/>
        <end position="1301"/>
    </location>
</feature>
<reference evidence="15" key="1">
    <citation type="submission" date="2020-08" db="EMBL/GenBank/DDBJ databases">
        <title>Genome sequencing and assembly of the red palm weevil Rhynchophorus ferrugineus.</title>
        <authorList>
            <person name="Dias G.B."/>
            <person name="Bergman C.M."/>
            <person name="Manee M."/>
        </authorList>
    </citation>
    <scope>NUCLEOTIDE SEQUENCE</scope>
    <source>
        <strain evidence="15">AA-2017</strain>
        <tissue evidence="15">Whole larva</tissue>
    </source>
</reference>
<feature type="transmembrane region" description="Helical" evidence="13">
    <location>
        <begin position="1508"/>
        <end position="1530"/>
    </location>
</feature>
<dbReference type="Pfam" id="PF13857">
    <property type="entry name" value="Ank_5"/>
    <property type="match status" value="1"/>
</dbReference>
<dbReference type="Pfam" id="PF00520">
    <property type="entry name" value="Ion_trans"/>
    <property type="match status" value="1"/>
</dbReference>
<feature type="repeat" description="ANK" evidence="12">
    <location>
        <begin position="393"/>
        <end position="425"/>
    </location>
</feature>
<dbReference type="PANTHER" id="PTHR47143">
    <property type="entry name" value="TRANSIENT RECEPTOR POTENTIAL CATION CHANNEL PROTEIN PAINLESS"/>
    <property type="match status" value="1"/>
</dbReference>
<dbReference type="OrthoDB" id="7464126at2759"/>
<keyword evidence="6 13" id="KW-1133">Transmembrane helix</keyword>
<dbReference type="PANTHER" id="PTHR47143:SF1">
    <property type="entry name" value="ION_TRANS DOMAIN-CONTAINING PROTEIN"/>
    <property type="match status" value="1"/>
</dbReference>
<evidence type="ECO:0000256" key="1">
    <source>
        <dbReference type="ARBA" id="ARBA00004141"/>
    </source>
</evidence>
<feature type="transmembrane region" description="Helical" evidence="13">
    <location>
        <begin position="577"/>
        <end position="594"/>
    </location>
</feature>
<dbReference type="Proteomes" id="UP000625711">
    <property type="component" value="Unassembled WGS sequence"/>
</dbReference>
<dbReference type="InterPro" id="IPR052076">
    <property type="entry name" value="TRP_cation_channel"/>
</dbReference>
<evidence type="ECO:0000256" key="8">
    <source>
        <dbReference type="ARBA" id="ARBA00023065"/>
    </source>
</evidence>
<evidence type="ECO:0000256" key="3">
    <source>
        <dbReference type="ARBA" id="ARBA00022606"/>
    </source>
</evidence>
<evidence type="ECO:0000313" key="16">
    <source>
        <dbReference type="Proteomes" id="UP000625711"/>
    </source>
</evidence>
<evidence type="ECO:0000256" key="12">
    <source>
        <dbReference type="PROSITE-ProRule" id="PRU00023"/>
    </source>
</evidence>
<feature type="repeat" description="ANK" evidence="12">
    <location>
        <begin position="1200"/>
        <end position="1232"/>
    </location>
</feature>
<evidence type="ECO:0000256" key="9">
    <source>
        <dbReference type="ARBA" id="ARBA00023136"/>
    </source>
</evidence>
<keyword evidence="9 13" id="KW-0472">Membrane</keyword>
<feature type="transmembrane region" description="Helical" evidence="13">
    <location>
        <begin position="606"/>
        <end position="629"/>
    </location>
</feature>
<dbReference type="Pfam" id="PF12796">
    <property type="entry name" value="Ank_2"/>
    <property type="match status" value="5"/>
</dbReference>
<evidence type="ECO:0000259" key="14">
    <source>
        <dbReference type="Pfam" id="PF00520"/>
    </source>
</evidence>
<keyword evidence="5" id="KW-0677">Repeat</keyword>
<feature type="repeat" description="ANK" evidence="12">
    <location>
        <begin position="1302"/>
        <end position="1334"/>
    </location>
</feature>
<accession>A0A834IG48</accession>
<keyword evidence="16" id="KW-1185">Reference proteome</keyword>
<feature type="repeat" description="ANK" evidence="12">
    <location>
        <begin position="357"/>
        <end position="392"/>
    </location>
</feature>
<evidence type="ECO:0000256" key="7">
    <source>
        <dbReference type="ARBA" id="ARBA00023043"/>
    </source>
</evidence>
<keyword evidence="4 13" id="KW-0812">Transmembrane</keyword>
<evidence type="ECO:0000256" key="4">
    <source>
        <dbReference type="ARBA" id="ARBA00022692"/>
    </source>
</evidence>
<evidence type="ECO:0000256" key="11">
    <source>
        <dbReference type="ARBA" id="ARBA00023303"/>
    </source>
</evidence>
<keyword evidence="2" id="KW-0813">Transport</keyword>
<feature type="repeat" description="ANK" evidence="12">
    <location>
        <begin position="220"/>
        <end position="252"/>
    </location>
</feature>
<organism evidence="15 16">
    <name type="scientific">Rhynchophorus ferrugineus</name>
    <name type="common">Red palm weevil</name>
    <name type="synonym">Curculio ferrugineus</name>
    <dbReference type="NCBI Taxonomy" id="354439"/>
    <lineage>
        <taxon>Eukaryota</taxon>
        <taxon>Metazoa</taxon>
        <taxon>Ecdysozoa</taxon>
        <taxon>Arthropoda</taxon>
        <taxon>Hexapoda</taxon>
        <taxon>Insecta</taxon>
        <taxon>Pterygota</taxon>
        <taxon>Neoptera</taxon>
        <taxon>Endopterygota</taxon>
        <taxon>Coleoptera</taxon>
        <taxon>Polyphaga</taxon>
        <taxon>Cucujiformia</taxon>
        <taxon>Curculionidae</taxon>
        <taxon>Dryophthorinae</taxon>
        <taxon>Rhynchophorus</taxon>
    </lineage>
</organism>
<dbReference type="Gene3D" id="1.10.287.70">
    <property type="match status" value="1"/>
</dbReference>
<proteinExistence type="predicted"/>
<dbReference type="InterPro" id="IPR002110">
    <property type="entry name" value="Ankyrin_rpt"/>
</dbReference>
<feature type="transmembrane region" description="Helical" evidence="13">
    <location>
        <begin position="676"/>
        <end position="699"/>
    </location>
</feature>
<feature type="domain" description="Ion transport" evidence="14">
    <location>
        <begin position="579"/>
        <end position="778"/>
    </location>
</feature>
<feature type="transmembrane region" description="Helical" evidence="13">
    <location>
        <begin position="1449"/>
        <end position="1470"/>
    </location>
</feature>
<feature type="repeat" description="ANK" evidence="12">
    <location>
        <begin position="185"/>
        <end position="217"/>
    </location>
</feature>
<evidence type="ECO:0000256" key="6">
    <source>
        <dbReference type="ARBA" id="ARBA00022989"/>
    </source>
</evidence>
<comment type="caution">
    <text evidence="15">The sequence shown here is derived from an EMBL/GenBank/DDBJ whole genome shotgun (WGS) entry which is preliminary data.</text>
</comment>
<feature type="repeat" description="ANK" evidence="12">
    <location>
        <begin position="1130"/>
        <end position="1162"/>
    </location>
</feature>
<name>A0A834IG48_RHYFE</name>
<evidence type="ECO:0000256" key="5">
    <source>
        <dbReference type="ARBA" id="ARBA00022737"/>
    </source>
</evidence>
<comment type="subcellular location">
    <subcellularLocation>
        <location evidence="1">Membrane</location>
        <topology evidence="1">Multi-pass membrane protein</topology>
    </subcellularLocation>
</comment>
<feature type="repeat" description="ANK" evidence="12">
    <location>
        <begin position="1095"/>
        <end position="1127"/>
    </location>
</feature>
<dbReference type="PROSITE" id="PS50088">
    <property type="entry name" value="ANK_REPEAT"/>
    <property type="match status" value="12"/>
</dbReference>
<feature type="transmembrane region" description="Helical" evidence="13">
    <location>
        <begin position="748"/>
        <end position="768"/>
    </location>
</feature>
<feature type="repeat" description="ANK" evidence="12">
    <location>
        <begin position="1233"/>
        <end position="1265"/>
    </location>
</feature>
<feature type="transmembrane region" description="Helical" evidence="13">
    <location>
        <begin position="635"/>
        <end position="656"/>
    </location>
</feature>
<keyword evidence="11" id="KW-0407">Ion channel</keyword>
<keyword evidence="8" id="KW-0406">Ion transport</keyword>
<dbReference type="GO" id="GO:0034703">
    <property type="term" value="C:cation channel complex"/>
    <property type="evidence" value="ECO:0007669"/>
    <property type="project" value="UniProtKB-ARBA"/>
</dbReference>
<feature type="transmembrane region" description="Helical" evidence="13">
    <location>
        <begin position="705"/>
        <end position="728"/>
    </location>
</feature>
<feature type="repeat" description="ANK" evidence="12">
    <location>
        <begin position="323"/>
        <end position="347"/>
    </location>
</feature>
<feature type="transmembrane region" description="Helical" evidence="13">
    <location>
        <begin position="1476"/>
        <end position="1496"/>
    </location>
</feature>
<dbReference type="GO" id="GO:0005216">
    <property type="term" value="F:monoatomic ion channel activity"/>
    <property type="evidence" value="ECO:0007669"/>
    <property type="project" value="InterPro"/>
</dbReference>
<dbReference type="EMBL" id="JAACXV010000401">
    <property type="protein sequence ID" value="KAF7278422.1"/>
    <property type="molecule type" value="Genomic_DNA"/>
</dbReference>
<gene>
    <name evidence="15" type="ORF">GWI33_008457</name>
</gene>
<evidence type="ECO:0000256" key="10">
    <source>
        <dbReference type="ARBA" id="ARBA00023180"/>
    </source>
</evidence>
<dbReference type="Gene3D" id="1.25.40.20">
    <property type="entry name" value="Ankyrin repeat-containing domain"/>
    <property type="match status" value="4"/>
</dbReference>
<feature type="transmembrane region" description="Helical" evidence="13">
    <location>
        <begin position="519"/>
        <end position="539"/>
    </location>
</feature>
<dbReference type="InterPro" id="IPR005821">
    <property type="entry name" value="Ion_trans_dom"/>
</dbReference>
<keyword evidence="3" id="KW-0716">Sensory transduction</keyword>
<dbReference type="PRINTS" id="PR01415">
    <property type="entry name" value="ANKYRIN"/>
</dbReference>
<dbReference type="InterPro" id="IPR036770">
    <property type="entry name" value="Ankyrin_rpt-contain_sf"/>
</dbReference>